<keyword evidence="4" id="KW-0732">Signal</keyword>
<keyword evidence="5" id="KW-0677">Repeat</keyword>
<evidence type="ECO:0000256" key="6">
    <source>
        <dbReference type="ARBA" id="ARBA00022837"/>
    </source>
</evidence>
<dbReference type="PANTHER" id="PTHR24026">
    <property type="entry name" value="FAT ATYPICAL CADHERIN-RELATED"/>
    <property type="match status" value="1"/>
</dbReference>
<dbReference type="SMR" id="A0A482WIT1"/>
<sequence>MFNGRAGASWYQLVIAAQDRGGLSATCNVTVTVDDQNDNDPRFAKSRYAATLLEDVPADSVVLAVRATDADLGLNARLVYSLANESQWLFRIDNRTGVITTTGTFDRERQSMYEFQVVATDGGRYDARSQKVPVQISIGDVNDNKPVFTRYPFTAEVAAYTQPGHDLLRVTAVDDDEGTNADIVFSLINEPPNNKFRIDPNSGVVTAAASLAMESGKMFHLEVLATDKGNPPQSATGLVEIRVGEWPEGSPTLRFQNASYTVLIPENSPTGKEVLQVSATDMDQGQNSRLLYHIVDGNHDNAFVIEPPFSGLVKTYIVLDREIRDTYRLTVIATDEGIPQMTGTSTIRINIVDVNDNQPTFPPHSVISISESTDMDQGQNSRLLYHIVDGNHDNAFVIEPPFSGLVKTNIVLDREIRDTYRLTVIATDEGIPQMTGTSTIRINIVDVNDNQPTFPPHSVISISEGKEVGSVVTSVTANDVDTNPALTYSLMEDAEVEGVFSIDRFSGKVTLCQSLDFEGRKVYRLRITASDTAHTAHTVLTVNVTDENDNQPVFVQSSYQAILPENVDTSFAVVTVNATDADSGENADIHYSLVMPVAGFTIDQLTGLLVPNRSGIVSRQKFIDIAVAATDNGSPALSSVVAIRIHVSDIGSADSRFSQEEYRVVVRENSPAGTTLLRMAKSPMPIDVTNIHYSIVDGNADGMFYISSPQAELLLMKPLDREKQDSYNLKVIAGTSSENTSAVQVYIGVEDSNDNAPEFLDTNKVVFLSEAVPIGHSVLQLSVTDADLPPNSDIRFDITSGNDYKLFDIDSMSGIIRVKNELDYDEGVPEHLLVVRATDGGKPPNDTPLSTLTTVKIVLEDENDNTPKFPITEYLEFVGENEAIGSPVFTARATDVDRGAYGKLNYTIVSAAASGYTDIDDSWKLFRVDHITGLVTTNAVFDYEVRSRYAFTLTCSDAGGRTARVRVRIEIESRDEFHPQFTERTYHFLMGGHDLPVGHVIGHVTATDRDKGPDGRVVYQLTTQHPYFKINRTTGAIMIKKKIDAGFDSSQDVSLVVTASSGRQGSLTNMSVVEVTIDPLAPHDTNLVVTGNESETAQVTSTSGVAGWAMGLLITLILVVLAFGAVFLFLHLRNRRHKKVNKPGLSGGQSTDTFVDPSAFDTIPIRGGVAGAASQFGPPKYDEIPTYRNNNTSSSNSGAATTSELSGSEQSGSSGRGSAEDGEDVEDEEIRMINEGPLQRDATRLTDRGTDDDDNLSDVSVHNTQEYLARLGIVDNQGSGSSASRRHSESLVAGPSKDTILHHQGVPINTLHMFDEDATGEADITNLIYSKLNDVSGSERGSSAEEVGGSGSGALVAAVDHALVLGGYGDVPDSTHQPSMTGSLSSIVHSEEELTGSYNWDYLLDWGPQYQPLAHVFSEIARLKDDTASVKSANSGASSGKSKMAPVIKTVVPPPLLTSVAPRSIAAPVLSAARNPVPPSQMLLLPRSPISHDAQGGFSTSTAMSPSFSPSLSPLATRSPSISPLVAPRQRTLNTDTELRI</sequence>
<dbReference type="EMBL" id="QKKF02034075">
    <property type="protein sequence ID" value="RZF33425.1"/>
    <property type="molecule type" value="Genomic_DNA"/>
</dbReference>
<feature type="domain" description="Cadherin" evidence="14">
    <location>
        <begin position="870"/>
        <end position="981"/>
    </location>
</feature>
<feature type="region of interest" description="Disordered" evidence="12">
    <location>
        <begin position="1174"/>
        <end position="1258"/>
    </location>
</feature>
<evidence type="ECO:0000256" key="9">
    <source>
        <dbReference type="ARBA" id="ARBA00023136"/>
    </source>
</evidence>
<feature type="domain" description="Cadherin" evidence="14">
    <location>
        <begin position="149"/>
        <end position="253"/>
    </location>
</feature>
<dbReference type="Proteomes" id="UP000291343">
    <property type="component" value="Unassembled WGS sequence"/>
</dbReference>
<dbReference type="GO" id="GO:0001736">
    <property type="term" value="P:establishment of planar polarity"/>
    <property type="evidence" value="ECO:0007669"/>
    <property type="project" value="UniProtKB-ARBA"/>
</dbReference>
<dbReference type="CDD" id="cd11304">
    <property type="entry name" value="Cadherin_repeat"/>
    <property type="match status" value="11"/>
</dbReference>
<evidence type="ECO:0000313" key="15">
    <source>
        <dbReference type="EMBL" id="RZF33425.1"/>
    </source>
</evidence>
<feature type="domain" description="Cadherin" evidence="14">
    <location>
        <begin position="760"/>
        <end position="869"/>
    </location>
</feature>
<dbReference type="GO" id="GO:0005509">
    <property type="term" value="F:calcium ion binding"/>
    <property type="evidence" value="ECO:0007669"/>
    <property type="project" value="UniProtKB-UniRule"/>
</dbReference>
<accession>A0A482WIT1</accession>
<dbReference type="PRINTS" id="PR00205">
    <property type="entry name" value="CADHERIN"/>
</dbReference>
<dbReference type="GO" id="GO:0008104">
    <property type="term" value="P:intracellular protein localization"/>
    <property type="evidence" value="ECO:0007669"/>
    <property type="project" value="UniProtKB-ARBA"/>
</dbReference>
<dbReference type="Gene3D" id="4.10.900.10">
    <property type="entry name" value="TCF3-CBD (Catenin binding domain)"/>
    <property type="match status" value="1"/>
</dbReference>
<feature type="region of interest" description="Disordered" evidence="12">
    <location>
        <begin position="1494"/>
        <end position="1541"/>
    </location>
</feature>
<evidence type="ECO:0000256" key="5">
    <source>
        <dbReference type="ARBA" id="ARBA00022737"/>
    </source>
</evidence>
<feature type="domain" description="Cadherin" evidence="14">
    <location>
        <begin position="658"/>
        <end position="759"/>
    </location>
</feature>
<dbReference type="SMART" id="SM00112">
    <property type="entry name" value="CA"/>
    <property type="match status" value="10"/>
</dbReference>
<keyword evidence="6 11" id="KW-0106">Calcium</keyword>
<dbReference type="FunFam" id="2.60.40.60:FF:000353">
    <property type="entry name" value="Dachsous, isoform B"/>
    <property type="match status" value="1"/>
</dbReference>
<dbReference type="InParanoid" id="A0A482WIT1"/>
<reference evidence="15 16" key="1">
    <citation type="journal article" date="2017" name="Gigascience">
        <title>Genome sequence of the small brown planthopper, Laodelphax striatellus.</title>
        <authorList>
            <person name="Zhu J."/>
            <person name="Jiang F."/>
            <person name="Wang X."/>
            <person name="Yang P."/>
            <person name="Bao Y."/>
            <person name="Zhao W."/>
            <person name="Wang W."/>
            <person name="Lu H."/>
            <person name="Wang Q."/>
            <person name="Cui N."/>
            <person name="Li J."/>
            <person name="Chen X."/>
            <person name="Luo L."/>
            <person name="Yu J."/>
            <person name="Kang L."/>
            <person name="Cui F."/>
        </authorList>
    </citation>
    <scope>NUCLEOTIDE SEQUENCE [LARGE SCALE GENOMIC DNA]</scope>
    <source>
        <strain evidence="15">Lst14</strain>
    </source>
</reference>
<feature type="compositionally biased region" description="Low complexity" evidence="12">
    <location>
        <begin position="1498"/>
        <end position="1517"/>
    </location>
</feature>
<dbReference type="FunFam" id="2.60.40.60:FF:000226">
    <property type="entry name" value="Dachsous, isoform B"/>
    <property type="match status" value="1"/>
</dbReference>
<protein>
    <recommendedName>
        <fullName evidence="14">Cadherin domain-containing protein</fullName>
    </recommendedName>
</protein>
<gene>
    <name evidence="15" type="ORF">LSTR_LSTR009616</name>
</gene>
<feature type="domain" description="Cadherin" evidence="14">
    <location>
        <begin position="555"/>
        <end position="657"/>
    </location>
</feature>
<dbReference type="FunFam" id="2.60.40.60:FF:000033">
    <property type="entry name" value="FAT atypical cadherin 1"/>
    <property type="match status" value="1"/>
</dbReference>
<keyword evidence="10" id="KW-0325">Glycoprotein</keyword>
<feature type="domain" description="Cadherin" evidence="14">
    <location>
        <begin position="44"/>
        <end position="148"/>
    </location>
</feature>
<evidence type="ECO:0000256" key="4">
    <source>
        <dbReference type="ARBA" id="ARBA00022729"/>
    </source>
</evidence>
<dbReference type="Pfam" id="PF00028">
    <property type="entry name" value="Cadherin"/>
    <property type="match status" value="10"/>
</dbReference>
<feature type="domain" description="Cadherin" evidence="14">
    <location>
        <begin position="994"/>
        <end position="1087"/>
    </location>
</feature>
<dbReference type="InterPro" id="IPR020894">
    <property type="entry name" value="Cadherin_CS"/>
</dbReference>
<name>A0A482WIT1_LAOST</name>
<dbReference type="STRING" id="195883.A0A482WIT1"/>
<evidence type="ECO:0000256" key="2">
    <source>
        <dbReference type="ARBA" id="ARBA00022475"/>
    </source>
</evidence>
<feature type="transmembrane region" description="Helical" evidence="13">
    <location>
        <begin position="1108"/>
        <end position="1132"/>
    </location>
</feature>
<evidence type="ECO:0000256" key="3">
    <source>
        <dbReference type="ARBA" id="ARBA00022692"/>
    </source>
</evidence>
<evidence type="ECO:0000256" key="8">
    <source>
        <dbReference type="ARBA" id="ARBA00022989"/>
    </source>
</evidence>
<dbReference type="Gene3D" id="2.60.40.60">
    <property type="entry name" value="Cadherins"/>
    <property type="match status" value="11"/>
</dbReference>
<evidence type="ECO:0000259" key="14">
    <source>
        <dbReference type="PROSITE" id="PS50268"/>
    </source>
</evidence>
<feature type="domain" description="Cadherin" evidence="14">
    <location>
        <begin position="11"/>
        <end position="43"/>
    </location>
</feature>
<dbReference type="FunFam" id="2.60.40.60:FF:000015">
    <property type="entry name" value="FAT atypical cadherin 1"/>
    <property type="match status" value="2"/>
</dbReference>
<dbReference type="InterPro" id="IPR027397">
    <property type="entry name" value="Catenin-bd_sf"/>
</dbReference>
<keyword evidence="2" id="KW-1003">Cell membrane</keyword>
<comment type="subcellular location">
    <subcellularLocation>
        <location evidence="1">Cell membrane</location>
        <topology evidence="1">Single-pass type I membrane protein</topology>
    </subcellularLocation>
</comment>
<dbReference type="GO" id="GO:0005886">
    <property type="term" value="C:plasma membrane"/>
    <property type="evidence" value="ECO:0007669"/>
    <property type="project" value="UniProtKB-SubCell"/>
</dbReference>
<dbReference type="FunFam" id="2.60.40.60:FF:000106">
    <property type="entry name" value="FAT atypical cadherin 4"/>
    <property type="match status" value="1"/>
</dbReference>
<dbReference type="FunFam" id="2.60.40.60:FF:000140">
    <property type="entry name" value="Dachsous cadherin-related 1"/>
    <property type="match status" value="1"/>
</dbReference>
<dbReference type="GO" id="GO:0007156">
    <property type="term" value="P:homophilic cell adhesion via plasma membrane adhesion molecules"/>
    <property type="evidence" value="ECO:0007669"/>
    <property type="project" value="InterPro"/>
</dbReference>
<proteinExistence type="predicted"/>
<dbReference type="OrthoDB" id="6252479at2759"/>
<dbReference type="GO" id="GO:0009887">
    <property type="term" value="P:animal organ morphogenesis"/>
    <property type="evidence" value="ECO:0007669"/>
    <property type="project" value="UniProtKB-ARBA"/>
</dbReference>
<feature type="domain" description="Cadherin" evidence="14">
    <location>
        <begin position="256"/>
        <end position="361"/>
    </location>
</feature>
<dbReference type="PANTHER" id="PTHR24026:SF133">
    <property type="entry name" value="CADHERIN-RELATED FAMILY MEMBER 2"/>
    <property type="match status" value="1"/>
</dbReference>
<dbReference type="GO" id="GO:0007163">
    <property type="term" value="P:establishment or maintenance of cell polarity"/>
    <property type="evidence" value="ECO:0007669"/>
    <property type="project" value="UniProtKB-ARBA"/>
</dbReference>
<evidence type="ECO:0000256" key="1">
    <source>
        <dbReference type="ARBA" id="ARBA00004251"/>
    </source>
</evidence>
<evidence type="ECO:0000256" key="12">
    <source>
        <dbReference type="SAM" id="MobiDB-lite"/>
    </source>
</evidence>
<evidence type="ECO:0000256" key="11">
    <source>
        <dbReference type="PROSITE-ProRule" id="PRU00043"/>
    </source>
</evidence>
<evidence type="ECO:0000313" key="16">
    <source>
        <dbReference type="Proteomes" id="UP000291343"/>
    </source>
</evidence>
<dbReference type="InterPro" id="IPR015919">
    <property type="entry name" value="Cadherin-like_sf"/>
</dbReference>
<dbReference type="PROSITE" id="PS00232">
    <property type="entry name" value="CADHERIN_1"/>
    <property type="match status" value="6"/>
</dbReference>
<dbReference type="InterPro" id="IPR002126">
    <property type="entry name" value="Cadherin-like_dom"/>
</dbReference>
<dbReference type="FunFam" id="2.60.40.60:FF:000116">
    <property type="entry name" value="Dachsous cadherin-related 2"/>
    <property type="match status" value="1"/>
</dbReference>
<feature type="compositionally biased region" description="Polar residues" evidence="12">
    <location>
        <begin position="1531"/>
        <end position="1541"/>
    </location>
</feature>
<evidence type="ECO:0000256" key="13">
    <source>
        <dbReference type="SAM" id="Phobius"/>
    </source>
</evidence>
<keyword evidence="8 13" id="KW-1133">Transmembrane helix</keyword>
<feature type="compositionally biased region" description="Acidic residues" evidence="12">
    <location>
        <begin position="1220"/>
        <end position="1229"/>
    </location>
</feature>
<keyword evidence="7" id="KW-0130">Cell adhesion</keyword>
<feature type="compositionally biased region" description="Low complexity" evidence="12">
    <location>
        <begin position="1189"/>
        <end position="1217"/>
    </location>
</feature>
<dbReference type="GO" id="GO:0007423">
    <property type="term" value="P:sensory organ development"/>
    <property type="evidence" value="ECO:0007669"/>
    <property type="project" value="UniProtKB-ARBA"/>
</dbReference>
<dbReference type="PROSITE" id="PS50268">
    <property type="entry name" value="CADHERIN_2"/>
    <property type="match status" value="11"/>
</dbReference>
<keyword evidence="16" id="KW-1185">Reference proteome</keyword>
<dbReference type="SUPFAM" id="SSF49313">
    <property type="entry name" value="Cadherin-like"/>
    <property type="match status" value="11"/>
</dbReference>
<evidence type="ECO:0000256" key="7">
    <source>
        <dbReference type="ARBA" id="ARBA00022889"/>
    </source>
</evidence>
<evidence type="ECO:0000256" key="10">
    <source>
        <dbReference type="ARBA" id="ARBA00023180"/>
    </source>
</evidence>
<dbReference type="FunFam" id="2.60.40.60:FF:000035">
    <property type="entry name" value="Protocadherin Fat 3"/>
    <property type="match status" value="1"/>
</dbReference>
<keyword evidence="9 13" id="KW-0472">Membrane</keyword>
<feature type="domain" description="Cadherin" evidence="14">
    <location>
        <begin position="454"/>
        <end position="554"/>
    </location>
</feature>
<feature type="region of interest" description="Disordered" evidence="12">
    <location>
        <begin position="1272"/>
        <end position="1293"/>
    </location>
</feature>
<comment type="caution">
    <text evidence="15">The sequence shown here is derived from an EMBL/GenBank/DDBJ whole genome shotgun (WGS) entry which is preliminary data.</text>
</comment>
<feature type="domain" description="Cadherin" evidence="14">
    <location>
        <begin position="372"/>
        <end position="454"/>
    </location>
</feature>
<organism evidence="15 16">
    <name type="scientific">Laodelphax striatellus</name>
    <name type="common">Small brown planthopper</name>
    <name type="synonym">Delphax striatella</name>
    <dbReference type="NCBI Taxonomy" id="195883"/>
    <lineage>
        <taxon>Eukaryota</taxon>
        <taxon>Metazoa</taxon>
        <taxon>Ecdysozoa</taxon>
        <taxon>Arthropoda</taxon>
        <taxon>Hexapoda</taxon>
        <taxon>Insecta</taxon>
        <taxon>Pterygota</taxon>
        <taxon>Neoptera</taxon>
        <taxon>Paraneoptera</taxon>
        <taxon>Hemiptera</taxon>
        <taxon>Auchenorrhyncha</taxon>
        <taxon>Fulgoroidea</taxon>
        <taxon>Delphacidae</taxon>
        <taxon>Criomorphinae</taxon>
        <taxon>Laodelphax</taxon>
    </lineage>
</organism>
<keyword evidence="3 13" id="KW-0812">Transmembrane</keyword>